<dbReference type="SUPFAM" id="SSF50331">
    <property type="entry name" value="MOP-like"/>
    <property type="match status" value="1"/>
</dbReference>
<dbReference type="InterPro" id="IPR027417">
    <property type="entry name" value="P-loop_NTPase"/>
</dbReference>
<dbReference type="Pfam" id="PF00005">
    <property type="entry name" value="ABC_tran"/>
    <property type="match status" value="1"/>
</dbReference>
<dbReference type="Proteomes" id="UP000239759">
    <property type="component" value="Unassembled WGS sequence"/>
</dbReference>
<dbReference type="InterPro" id="IPR012340">
    <property type="entry name" value="NA-bd_OB-fold"/>
</dbReference>
<dbReference type="GO" id="GO:0016887">
    <property type="term" value="F:ATP hydrolysis activity"/>
    <property type="evidence" value="ECO:0007669"/>
    <property type="project" value="InterPro"/>
</dbReference>
<keyword evidence="3 6" id="KW-0067">ATP-binding</keyword>
<evidence type="ECO:0000259" key="4">
    <source>
        <dbReference type="PROSITE" id="PS50893"/>
    </source>
</evidence>
<dbReference type="SMART" id="SM00382">
    <property type="entry name" value="AAA"/>
    <property type="match status" value="1"/>
</dbReference>
<evidence type="ECO:0000256" key="2">
    <source>
        <dbReference type="ARBA" id="ARBA00022741"/>
    </source>
</evidence>
<dbReference type="EMBL" id="JAPTNE010000046">
    <property type="protein sequence ID" value="MCZ0809892.1"/>
    <property type="molecule type" value="Genomic_DNA"/>
</dbReference>
<dbReference type="PANTHER" id="PTHR43875">
    <property type="entry name" value="MALTODEXTRIN IMPORT ATP-BINDING PROTEIN MSMX"/>
    <property type="match status" value="1"/>
</dbReference>
<keyword evidence="2" id="KW-0547">Nucleotide-binding</keyword>
<dbReference type="GO" id="GO:0008643">
    <property type="term" value="P:carbohydrate transport"/>
    <property type="evidence" value="ECO:0007669"/>
    <property type="project" value="InterPro"/>
</dbReference>
<evidence type="ECO:0000313" key="7">
    <source>
        <dbReference type="Proteomes" id="UP000239759"/>
    </source>
</evidence>
<dbReference type="PROSITE" id="PS50893">
    <property type="entry name" value="ABC_TRANSPORTER_2"/>
    <property type="match status" value="1"/>
</dbReference>
<dbReference type="FunFam" id="3.40.50.300:FF:000042">
    <property type="entry name" value="Maltose/maltodextrin ABC transporter, ATP-binding protein"/>
    <property type="match status" value="1"/>
</dbReference>
<accession>A0AAP8U352</accession>
<dbReference type="AlphaFoldDB" id="A0AAP8U352"/>
<dbReference type="InterPro" id="IPR003593">
    <property type="entry name" value="AAA+_ATPase"/>
</dbReference>
<dbReference type="InterPro" id="IPR003439">
    <property type="entry name" value="ABC_transporter-like_ATP-bd"/>
</dbReference>
<dbReference type="GO" id="GO:0055052">
    <property type="term" value="C:ATP-binding cassette (ABC) transporter complex, substrate-binding subunit-containing"/>
    <property type="evidence" value="ECO:0007669"/>
    <property type="project" value="TreeGrafter"/>
</dbReference>
<dbReference type="InterPro" id="IPR017871">
    <property type="entry name" value="ABC_transporter-like_CS"/>
</dbReference>
<sequence>MTLVRLQHVYKRYAGSVTAVSDFDLDIQDREFLVITGPSGCGKTTTLRMIAGLEDISQGNLYLGEQIVNDVSPKDRNISMICQSYVLYPHMNVYENMAFGLTLRKYSKEEIDKRIRDIAQILDITHLLHRKPRALSSGQRQRISLGRAIVRQPQVFLMDEPFSSLDAKLRVQMRSEIATLHKRRESTIIYATDDQNEAMTMGERVVVMKEGCIQQVASPAEIYHYPANQFVASYIGSPTMNFIPGKLEEIVDQIYFVSNGFQVVLPQDKANIVRNKSYVGRKVIFGIRPEDFHCYDYLSQTSTLALDNRLSVVIEVVENMGPDQYIYFSNTQTNQMVAKLDARQYIKVGSSICIGMDLHKIHLFDQETKLAIFTK</sequence>
<dbReference type="PANTHER" id="PTHR43875:SF1">
    <property type="entry name" value="OSMOPROTECTIVE COMPOUNDS UPTAKE ATP-BINDING PROTEIN GGTA"/>
    <property type="match status" value="1"/>
</dbReference>
<name>A0AAP8U352_BRELA</name>
<protein>
    <submittedName>
        <fullName evidence="5 6">ABC transporter ATP-binding protein</fullName>
    </submittedName>
</protein>
<feature type="domain" description="ABC transporter" evidence="4">
    <location>
        <begin position="4"/>
        <end position="235"/>
    </location>
</feature>
<dbReference type="EMBL" id="PRKQ01000039">
    <property type="protein sequence ID" value="PPA91462.1"/>
    <property type="molecule type" value="Genomic_DNA"/>
</dbReference>
<keyword evidence="1" id="KW-0813">Transport</keyword>
<evidence type="ECO:0000313" key="6">
    <source>
        <dbReference type="EMBL" id="PPA91462.1"/>
    </source>
</evidence>
<dbReference type="RefSeq" id="WP_104033407.1">
    <property type="nucleotide sequence ID" value="NZ_JANSGW010000046.1"/>
</dbReference>
<dbReference type="InterPro" id="IPR015855">
    <property type="entry name" value="ABC_transpr_MalK-like"/>
</dbReference>
<reference evidence="6 7" key="1">
    <citation type="submission" date="2018-02" db="EMBL/GenBank/DDBJ databases">
        <title>Comparative analysis of genomes of three Brevibacillus laterosporus strains producers of potent antimicrobials isolated from silage.</title>
        <authorList>
            <person name="Kojic M."/>
            <person name="Miljkovic M."/>
            <person name="Studholme D."/>
            <person name="Filipic B."/>
        </authorList>
    </citation>
    <scope>NUCLEOTIDE SEQUENCE [LARGE SCALE GENOMIC DNA]</scope>
    <source>
        <strain evidence="6 7">BGSP11</strain>
    </source>
</reference>
<dbReference type="CDD" id="cd03301">
    <property type="entry name" value="ABC_MalK_N"/>
    <property type="match status" value="1"/>
</dbReference>
<evidence type="ECO:0000313" key="5">
    <source>
        <dbReference type="EMBL" id="MCZ0809892.1"/>
    </source>
</evidence>
<proteinExistence type="predicted"/>
<dbReference type="GO" id="GO:0140359">
    <property type="term" value="F:ABC-type transporter activity"/>
    <property type="evidence" value="ECO:0007669"/>
    <property type="project" value="InterPro"/>
</dbReference>
<dbReference type="Pfam" id="PF17912">
    <property type="entry name" value="OB_MalK"/>
    <property type="match status" value="1"/>
</dbReference>
<evidence type="ECO:0000256" key="1">
    <source>
        <dbReference type="ARBA" id="ARBA00022448"/>
    </source>
</evidence>
<gene>
    <name evidence="6" type="ORF">C4A77_22660</name>
    <name evidence="5" type="ORF">O0554_23810</name>
</gene>
<dbReference type="InterPro" id="IPR040582">
    <property type="entry name" value="OB_MalK-like"/>
</dbReference>
<dbReference type="Proteomes" id="UP001077662">
    <property type="component" value="Unassembled WGS sequence"/>
</dbReference>
<dbReference type="SUPFAM" id="SSF52540">
    <property type="entry name" value="P-loop containing nucleoside triphosphate hydrolases"/>
    <property type="match status" value="1"/>
</dbReference>
<dbReference type="Gene3D" id="2.40.50.140">
    <property type="entry name" value="Nucleic acid-binding proteins"/>
    <property type="match status" value="1"/>
</dbReference>
<comment type="caution">
    <text evidence="6">The sequence shown here is derived from an EMBL/GenBank/DDBJ whole genome shotgun (WGS) entry which is preliminary data.</text>
</comment>
<dbReference type="Gene3D" id="2.40.50.100">
    <property type="match status" value="1"/>
</dbReference>
<dbReference type="PROSITE" id="PS00211">
    <property type="entry name" value="ABC_TRANSPORTER_1"/>
    <property type="match status" value="1"/>
</dbReference>
<dbReference type="InterPro" id="IPR047641">
    <property type="entry name" value="ABC_transpr_MalK/UgpC-like"/>
</dbReference>
<evidence type="ECO:0000256" key="3">
    <source>
        <dbReference type="ARBA" id="ARBA00022840"/>
    </source>
</evidence>
<organism evidence="6 7">
    <name type="scientific">Brevibacillus laterosporus</name>
    <name type="common">Bacillus laterosporus</name>
    <dbReference type="NCBI Taxonomy" id="1465"/>
    <lineage>
        <taxon>Bacteria</taxon>
        <taxon>Bacillati</taxon>
        <taxon>Bacillota</taxon>
        <taxon>Bacilli</taxon>
        <taxon>Bacillales</taxon>
        <taxon>Paenibacillaceae</taxon>
        <taxon>Brevibacillus</taxon>
    </lineage>
</organism>
<reference evidence="5" key="2">
    <citation type="submission" date="2022-09" db="EMBL/GenBank/DDBJ databases">
        <title>Genome analysis and characterization of larvicidal activity of Brevibacillus strains.</title>
        <authorList>
            <person name="Patrusheva E.V."/>
            <person name="Izotova A.O."/>
            <person name="Toshchakov S.V."/>
            <person name="Sineoky S.P."/>
        </authorList>
    </citation>
    <scope>NUCLEOTIDE SEQUENCE</scope>
    <source>
        <strain evidence="5">VKPM_B-13247</strain>
    </source>
</reference>
<dbReference type="Gene3D" id="3.40.50.300">
    <property type="entry name" value="P-loop containing nucleotide triphosphate hydrolases"/>
    <property type="match status" value="1"/>
</dbReference>
<dbReference type="InterPro" id="IPR008995">
    <property type="entry name" value="Mo/tungstate-bd_C_term_dom"/>
</dbReference>
<dbReference type="GO" id="GO:0005524">
    <property type="term" value="F:ATP binding"/>
    <property type="evidence" value="ECO:0007669"/>
    <property type="project" value="UniProtKB-KW"/>
</dbReference>